<dbReference type="GO" id="GO:0048513">
    <property type="term" value="P:animal organ development"/>
    <property type="evidence" value="ECO:0007669"/>
    <property type="project" value="TreeGrafter"/>
</dbReference>
<feature type="region of interest" description="Disordered" evidence="1">
    <location>
        <begin position="225"/>
        <end position="248"/>
    </location>
</feature>
<feature type="compositionally biased region" description="Polar residues" evidence="1">
    <location>
        <begin position="322"/>
        <end position="339"/>
    </location>
</feature>
<reference evidence="2 3" key="1">
    <citation type="submission" date="2020-10" db="EMBL/GenBank/DDBJ databases">
        <title>Pygocentrus nattereri (red-bellied piranha) genome, fPygNat1, primary haplotype.</title>
        <authorList>
            <person name="Myers G."/>
            <person name="Meyer A."/>
            <person name="Karagic N."/>
            <person name="Pippel M."/>
            <person name="Winkler S."/>
            <person name="Tracey A."/>
            <person name="Wood J."/>
            <person name="Formenti G."/>
            <person name="Howe K."/>
            <person name="Fedrigo O."/>
            <person name="Jarvis E.D."/>
        </authorList>
    </citation>
    <scope>NUCLEOTIDE SEQUENCE [LARGE SCALE GENOMIC DNA]</scope>
</reference>
<feature type="region of interest" description="Disordered" evidence="1">
    <location>
        <begin position="93"/>
        <end position="133"/>
    </location>
</feature>
<accession>A0A3B4CV47</accession>
<dbReference type="AlphaFoldDB" id="A0A3B4CV47"/>
<feature type="compositionally biased region" description="Low complexity" evidence="1">
    <location>
        <begin position="730"/>
        <end position="740"/>
    </location>
</feature>
<protein>
    <submittedName>
        <fullName evidence="2">Uncharacterized protein</fullName>
    </submittedName>
</protein>
<feature type="compositionally biased region" description="Polar residues" evidence="1">
    <location>
        <begin position="124"/>
        <end position="133"/>
    </location>
</feature>
<dbReference type="GO" id="GO:0005634">
    <property type="term" value="C:nucleus"/>
    <property type="evidence" value="ECO:0007669"/>
    <property type="project" value="TreeGrafter"/>
</dbReference>
<dbReference type="Ensembl" id="ENSPNAT00000022563.2">
    <property type="protein sequence ID" value="ENSPNAP00000014616.2"/>
    <property type="gene ID" value="ENSPNAG00000020534.2"/>
</dbReference>
<reference evidence="2" key="3">
    <citation type="submission" date="2025-09" db="UniProtKB">
        <authorList>
            <consortium name="Ensembl"/>
        </authorList>
    </citation>
    <scope>IDENTIFICATION</scope>
</reference>
<feature type="region of interest" description="Disordered" evidence="1">
    <location>
        <begin position="730"/>
        <end position="827"/>
    </location>
</feature>
<evidence type="ECO:0000313" key="2">
    <source>
        <dbReference type="Ensembl" id="ENSPNAP00000014616.2"/>
    </source>
</evidence>
<feature type="compositionally biased region" description="Polar residues" evidence="1">
    <location>
        <begin position="757"/>
        <end position="767"/>
    </location>
</feature>
<evidence type="ECO:0000313" key="3">
    <source>
        <dbReference type="Proteomes" id="UP001501920"/>
    </source>
</evidence>
<dbReference type="RefSeq" id="XP_017566203.2">
    <property type="nucleotide sequence ID" value="XM_017710714.2"/>
</dbReference>
<dbReference type="PANTHER" id="PTHR23186:SF5">
    <property type="entry name" value="SINE OCULIS-BINDING PROTEIN HOMOLOG B"/>
    <property type="match status" value="1"/>
</dbReference>
<dbReference type="GeneTree" id="ENSGT00940000154164"/>
<feature type="region of interest" description="Disordered" evidence="1">
    <location>
        <begin position="28"/>
        <end position="66"/>
    </location>
</feature>
<name>A0A3B4CV47_PYGNA</name>
<dbReference type="GeneID" id="108435119"/>
<feature type="compositionally biased region" description="Basic and acidic residues" evidence="1">
    <location>
        <begin position="38"/>
        <end position="48"/>
    </location>
</feature>
<dbReference type="Proteomes" id="UP001501920">
    <property type="component" value="Chromosome 1"/>
</dbReference>
<feature type="region of interest" description="Disordered" evidence="1">
    <location>
        <begin position="430"/>
        <end position="456"/>
    </location>
</feature>
<dbReference type="STRING" id="42514.ENSPNAP00000014616"/>
<reference evidence="2" key="2">
    <citation type="submission" date="2025-08" db="UniProtKB">
        <authorList>
            <consortium name="Ensembl"/>
        </authorList>
    </citation>
    <scope>IDENTIFICATION</scope>
</reference>
<sequence>MHFSGQSETAFASLSTLNGIPRFLRGGARTVEQQTMPKMEKGRPPENKRSRKPAHPVKREVSQEMKSFAESTMNELLGWYGYDKVNLQDAEASESRNFSSRARRHHVSVLKENSDPKPSAVESKGSSSLTMSAKNGLRESTCFPLSPSSFSSSPHTKDLHSTHVVVPLIKPSTVEEQQNIQIVCVWCQKEGLKRYSLIMGSELKSFCSEKCFAMCRRAYFKRNKARDEDHHSDQSPPSPGQTAETPPRLMLKMSSNTRVCDWCKHVRHTKYLDFGAGEERLQFCSTKCLNQYKMDIFYREARAALTTTSADSSPSHLDKESQPATGESQTLLTPESWDNPSLEGERKASSPKEAPTPVMSSAASVLTSSLSTLMKASVPAQHQKEQEILGSSQLHNEQSAPCLAVDQPRVLQNSPSFFRPSLRAQGLHNPIVESSPNQRPLDPSPQLQAPPIRSLPPPHLLHQYTGSVLPFAPMYPHPVPPLVPSLSLPCTQPTVLVPYPIIVPLPVPVPIPIPILLNSGVSGHASVIQNCDEKEKRGPETTLIISGDLAKEKVPEHTEITHHSFVDHRIKTEESPSPPESCTFPFSSLTLHSPSASPPLSGVHVAEDRDEGRKRQVIQRVVHRHPLKQEPGGAQVELVQREAEEGPGWSALERRDDSIEQKSPNLSTGTLALTKVRSSSLAHVSLPTQTLTTSFVLRKALNPCSNNMASVVTPTVSVLLSNTVVTPVSVPSSYTSASLPTLQATSVTTDRPDTPSENRTNSGQIQAPPNPEPERKNCEREIVKENFSGGQDPNLKCSCPEEQTDCQTEDSRSEPTEGDTLGTDEEHTYARCIPPKLREKSVHTITLTAAHTLSHTIVHTWNRSSRAVPQNIEQSNMHQDTEPTLKRRCLSIRDQKSEAQMSVE</sequence>
<dbReference type="Pfam" id="PF15279">
    <property type="entry name" value="SOBP"/>
    <property type="match status" value="1"/>
</dbReference>
<dbReference type="OrthoDB" id="6250723at2759"/>
<organism evidence="2 3">
    <name type="scientific">Pygocentrus nattereri</name>
    <name type="common">Red-bellied piranha</name>
    <dbReference type="NCBI Taxonomy" id="42514"/>
    <lineage>
        <taxon>Eukaryota</taxon>
        <taxon>Metazoa</taxon>
        <taxon>Chordata</taxon>
        <taxon>Craniata</taxon>
        <taxon>Vertebrata</taxon>
        <taxon>Euteleostomi</taxon>
        <taxon>Actinopterygii</taxon>
        <taxon>Neopterygii</taxon>
        <taxon>Teleostei</taxon>
        <taxon>Ostariophysi</taxon>
        <taxon>Characiformes</taxon>
        <taxon>Characoidei</taxon>
        <taxon>Pygocentrus</taxon>
    </lineage>
</organism>
<proteinExistence type="predicted"/>
<feature type="compositionally biased region" description="Basic and acidic residues" evidence="1">
    <location>
        <begin position="772"/>
        <end position="784"/>
    </location>
</feature>
<keyword evidence="3" id="KW-1185">Reference proteome</keyword>
<evidence type="ECO:0000256" key="1">
    <source>
        <dbReference type="SAM" id="MobiDB-lite"/>
    </source>
</evidence>
<dbReference type="CTD" id="100006088"/>
<feature type="region of interest" description="Disordered" evidence="1">
    <location>
        <begin position="593"/>
        <end position="612"/>
    </location>
</feature>
<feature type="region of interest" description="Disordered" evidence="1">
    <location>
        <begin position="307"/>
        <end position="361"/>
    </location>
</feature>
<dbReference type="PANTHER" id="PTHR23186">
    <property type="entry name" value="RETINOIC ACID-INDUCED PROTEIN 2"/>
    <property type="match status" value="1"/>
</dbReference>
<dbReference type="InterPro" id="IPR026092">
    <property type="entry name" value="RAI2/SOBP"/>
</dbReference>